<dbReference type="SMR" id="Q19154"/>
<accession>Q19154</accession>
<dbReference type="KEGG" id="cel:CELE_F07C3.9"/>
<dbReference type="OMA" id="PRNYADI"/>
<dbReference type="GeneID" id="184127"/>
<keyword evidence="1" id="KW-0812">Transmembrane</keyword>
<dbReference type="eggNOG" id="ENOG502TKIX">
    <property type="taxonomic scope" value="Eukaryota"/>
</dbReference>
<proteinExistence type="predicted"/>
<gene>
    <name evidence="2" type="ORF">CELE_F07C3.9</name>
    <name evidence="2 4" type="ORF">F07C3.9</name>
</gene>
<dbReference type="AGR" id="WB:WBGene00017197"/>
<dbReference type="InParanoid" id="Q19154"/>
<dbReference type="RefSeq" id="NP_505397.1">
    <property type="nucleotide sequence ID" value="NM_072996.1"/>
</dbReference>
<dbReference type="Proteomes" id="UP000001940">
    <property type="component" value="Chromosome V"/>
</dbReference>
<dbReference type="EMBL" id="BX284605">
    <property type="protein sequence ID" value="CCD68936.1"/>
    <property type="molecule type" value="Genomic_DNA"/>
</dbReference>
<keyword evidence="3" id="KW-1185">Reference proteome</keyword>
<dbReference type="AlphaFoldDB" id="Q19154"/>
<dbReference type="Bgee" id="WBGene00017197">
    <property type="expression patterns" value="Expressed in pharyngeal muscle cell (C elegans) and 3 other cell types or tissues"/>
</dbReference>
<reference evidence="2 3" key="1">
    <citation type="journal article" date="1998" name="Science">
        <title>Genome sequence of the nematode C. elegans: a platform for investigating biology.</title>
        <authorList>
            <consortium name="The C. elegans sequencing consortium"/>
            <person name="Sulson J.E."/>
            <person name="Waterston R."/>
        </authorList>
    </citation>
    <scope>NUCLEOTIDE SEQUENCE [LARGE SCALE GENOMIC DNA]</scope>
    <source>
        <strain evidence="2 3">Bristol N2</strain>
    </source>
</reference>
<dbReference type="CTD" id="184127"/>
<feature type="transmembrane region" description="Helical" evidence="1">
    <location>
        <begin position="23"/>
        <end position="45"/>
    </location>
</feature>
<dbReference type="HOGENOM" id="CLU_3070688_0_0_1"/>
<keyword evidence="1" id="KW-1133">Transmembrane helix</keyword>
<evidence type="ECO:0000256" key="1">
    <source>
        <dbReference type="SAM" id="Phobius"/>
    </source>
</evidence>
<name>Q19154_CAEEL</name>
<dbReference type="WormBase" id="F07C3.9">
    <property type="protein sequence ID" value="CE07030"/>
    <property type="gene ID" value="WBGene00017197"/>
</dbReference>
<dbReference type="PIR" id="T28821">
    <property type="entry name" value="T28821"/>
</dbReference>
<evidence type="ECO:0000313" key="3">
    <source>
        <dbReference type="Proteomes" id="UP000001940"/>
    </source>
</evidence>
<keyword evidence="1" id="KW-0472">Membrane</keyword>
<dbReference type="PaxDb" id="6239-F07C3.9"/>
<evidence type="ECO:0000313" key="2">
    <source>
        <dbReference type="EMBL" id="CCD68936.1"/>
    </source>
</evidence>
<dbReference type="FunCoup" id="Q19154">
    <property type="interactions" value="173"/>
</dbReference>
<protein>
    <submittedName>
        <fullName evidence="2">T2SSF domain-containing protein</fullName>
    </submittedName>
</protein>
<evidence type="ECO:0000313" key="4">
    <source>
        <dbReference type="WormBase" id="F07C3.9"/>
    </source>
</evidence>
<sequence length="53" mass="5960">MPRNYADIIGRNADRLIKKYEHIPTIISAVTLVIGIFVCAIPVIVDHMKRANV</sequence>
<organism evidence="2 3">
    <name type="scientific">Caenorhabditis elegans</name>
    <dbReference type="NCBI Taxonomy" id="6239"/>
    <lineage>
        <taxon>Eukaryota</taxon>
        <taxon>Metazoa</taxon>
        <taxon>Ecdysozoa</taxon>
        <taxon>Nematoda</taxon>
        <taxon>Chromadorea</taxon>
        <taxon>Rhabditida</taxon>
        <taxon>Rhabditina</taxon>
        <taxon>Rhabditomorpha</taxon>
        <taxon>Rhabditoidea</taxon>
        <taxon>Rhabditidae</taxon>
        <taxon>Peloderinae</taxon>
        <taxon>Caenorhabditis</taxon>
    </lineage>
</organism>
<dbReference type="UCSC" id="F07C3.9">
    <property type="organism name" value="c. elegans"/>
</dbReference>